<feature type="compositionally biased region" description="Basic residues" evidence="1">
    <location>
        <begin position="75"/>
        <end position="85"/>
    </location>
</feature>
<evidence type="ECO:0000313" key="2">
    <source>
        <dbReference type="EMBL" id="CAA7257375.1"/>
    </source>
</evidence>
<feature type="compositionally biased region" description="Low complexity" evidence="1">
    <location>
        <begin position="363"/>
        <end position="383"/>
    </location>
</feature>
<name>A0A8S0WU10_CYCAE</name>
<feature type="compositionally biased region" description="Pro residues" evidence="1">
    <location>
        <begin position="257"/>
        <end position="269"/>
    </location>
</feature>
<dbReference type="OrthoDB" id="3255924at2759"/>
<feature type="compositionally biased region" description="Basic residues" evidence="1">
    <location>
        <begin position="353"/>
        <end position="362"/>
    </location>
</feature>
<evidence type="ECO:0000256" key="1">
    <source>
        <dbReference type="SAM" id="MobiDB-lite"/>
    </source>
</evidence>
<protein>
    <submittedName>
        <fullName evidence="2">Uncharacterized protein</fullName>
    </submittedName>
</protein>
<dbReference type="Proteomes" id="UP000467700">
    <property type="component" value="Unassembled WGS sequence"/>
</dbReference>
<evidence type="ECO:0000313" key="3">
    <source>
        <dbReference type="Proteomes" id="UP000467700"/>
    </source>
</evidence>
<reference evidence="2 3" key="1">
    <citation type="submission" date="2020-01" db="EMBL/GenBank/DDBJ databases">
        <authorList>
            <person name="Gupta K D."/>
        </authorList>
    </citation>
    <scope>NUCLEOTIDE SEQUENCE [LARGE SCALE GENOMIC DNA]</scope>
</reference>
<feature type="compositionally biased region" description="Low complexity" evidence="1">
    <location>
        <begin position="293"/>
        <end position="311"/>
    </location>
</feature>
<feature type="region of interest" description="Disordered" evidence="1">
    <location>
        <begin position="172"/>
        <end position="432"/>
    </location>
</feature>
<organism evidence="2 3">
    <name type="scientific">Cyclocybe aegerita</name>
    <name type="common">Black poplar mushroom</name>
    <name type="synonym">Agrocybe aegerita</name>
    <dbReference type="NCBI Taxonomy" id="1973307"/>
    <lineage>
        <taxon>Eukaryota</taxon>
        <taxon>Fungi</taxon>
        <taxon>Dikarya</taxon>
        <taxon>Basidiomycota</taxon>
        <taxon>Agaricomycotina</taxon>
        <taxon>Agaricomycetes</taxon>
        <taxon>Agaricomycetidae</taxon>
        <taxon>Agaricales</taxon>
        <taxon>Agaricineae</taxon>
        <taxon>Bolbitiaceae</taxon>
        <taxon>Cyclocybe</taxon>
    </lineage>
</organism>
<feature type="compositionally biased region" description="Basic and acidic residues" evidence="1">
    <location>
        <begin position="179"/>
        <end position="207"/>
    </location>
</feature>
<comment type="caution">
    <text evidence="2">The sequence shown here is derived from an EMBL/GenBank/DDBJ whole genome shotgun (WGS) entry which is preliminary data.</text>
</comment>
<sequence>MATPFSWSDTVQIALGSCLPCLRPTSGHDEHQQQYNPAINRIPRARPDELQGLLADPDTDTEAERMSLHSNPGRSRNKKKRRTKKTSNNPRRITLFGYDLFGRPAPPPIQLPNDSEDALYPRRTSGALTPTTIVTNHSTASTFDSDAAPLDADVIAALSSPASAAAAIEAAAQASAEAEAQRLKEKEERRQRRREKRELKKLAETFAREGIVGDGEQFEGFQGSGGQAPPKMTRPGSDSGSGSGSGFSGSARRFVAVPPPQPAPIPAPPMVLENDDDDAADLDGGLYTRSAPRGNSNGGSDSRSRTSASMSDRAHQLPDPRNVLAHLQSQSQTRLRSPSQSTFQPPPSLDTTRKKKKSKSSSKSRSSATTSQSPSIASPVSSAFPGMPHEIVSPSTIEQGQGFFDLDDELPVRRSPATPDFPSTRIGGAPAGGFPITGFGGVAGAKRSKDFGAFLATRGDNHNDDAIDGL</sequence>
<feature type="region of interest" description="Disordered" evidence="1">
    <location>
        <begin position="51"/>
        <end position="92"/>
    </location>
</feature>
<accession>A0A8S0WU10</accession>
<dbReference type="EMBL" id="CACVBS010000001">
    <property type="protein sequence ID" value="CAA7257375.1"/>
    <property type="molecule type" value="Genomic_DNA"/>
</dbReference>
<gene>
    <name evidence="2" type="ORF">AAE3_LOCUS400</name>
</gene>
<feature type="compositionally biased region" description="Polar residues" evidence="1">
    <location>
        <begin position="327"/>
        <end position="336"/>
    </location>
</feature>
<keyword evidence="3" id="KW-1185">Reference proteome</keyword>
<dbReference type="AlphaFoldDB" id="A0A8S0WU10"/>
<proteinExistence type="predicted"/>